<gene>
    <name evidence="1" type="ORF">HC175_12905</name>
</gene>
<dbReference type="RefSeq" id="WP_168138924.1">
    <property type="nucleotide sequence ID" value="NZ_JAAVJR010000008.1"/>
</dbReference>
<comment type="caution">
    <text evidence="1">The sequence shown here is derived from an EMBL/GenBank/DDBJ whole genome shotgun (WGS) entry which is preliminary data.</text>
</comment>
<dbReference type="Proteomes" id="UP000703674">
    <property type="component" value="Unassembled WGS sequence"/>
</dbReference>
<keyword evidence="2" id="KW-1185">Reference proteome</keyword>
<sequence>MKSSQFVHGERNKDLCQDLLKNKIYYDWVVTTAFYSSIHLLEDKFLPTEIKEIKCTNIAHVRKAYNLKGRHMARAKLIEDKADQQISIKYKWLDDRSRYARYTTYKVQAAEAHKAEQYLLEIFKYCK</sequence>
<organism evidence="1 2">
    <name type="scientific">Salinimicrobium oceani</name>
    <dbReference type="NCBI Taxonomy" id="2722702"/>
    <lineage>
        <taxon>Bacteria</taxon>
        <taxon>Pseudomonadati</taxon>
        <taxon>Bacteroidota</taxon>
        <taxon>Flavobacteriia</taxon>
        <taxon>Flavobacteriales</taxon>
        <taxon>Flavobacteriaceae</taxon>
        <taxon>Salinimicrobium</taxon>
    </lineage>
</organism>
<dbReference type="EMBL" id="JAAVJR010000008">
    <property type="protein sequence ID" value="NJW53817.1"/>
    <property type="molecule type" value="Genomic_DNA"/>
</dbReference>
<evidence type="ECO:0000313" key="1">
    <source>
        <dbReference type="EMBL" id="NJW53817.1"/>
    </source>
</evidence>
<name>A0ABX1CZX9_9FLAO</name>
<protein>
    <submittedName>
        <fullName evidence="1">Uncharacterized protein</fullName>
    </submittedName>
</protein>
<accession>A0ABX1CZX9</accession>
<proteinExistence type="predicted"/>
<evidence type="ECO:0000313" key="2">
    <source>
        <dbReference type="Proteomes" id="UP000703674"/>
    </source>
</evidence>
<reference evidence="1 2" key="1">
    <citation type="submission" date="2020-03" db="EMBL/GenBank/DDBJ databases">
        <title>Salinimicrobium sp. nov, isolated from SCS.</title>
        <authorList>
            <person name="Cao W.R."/>
        </authorList>
    </citation>
    <scope>NUCLEOTIDE SEQUENCE [LARGE SCALE GENOMIC DNA]</scope>
    <source>
        <strain evidence="2">J15B91</strain>
    </source>
</reference>